<dbReference type="OrthoDB" id="910235at2759"/>
<dbReference type="EMBL" id="CACTIH010009028">
    <property type="protein sequence ID" value="CAA3019629.1"/>
    <property type="molecule type" value="Genomic_DNA"/>
</dbReference>
<organism evidence="2 3">
    <name type="scientific">Olea europaea subsp. europaea</name>
    <dbReference type="NCBI Taxonomy" id="158383"/>
    <lineage>
        <taxon>Eukaryota</taxon>
        <taxon>Viridiplantae</taxon>
        <taxon>Streptophyta</taxon>
        <taxon>Embryophyta</taxon>
        <taxon>Tracheophyta</taxon>
        <taxon>Spermatophyta</taxon>
        <taxon>Magnoliopsida</taxon>
        <taxon>eudicotyledons</taxon>
        <taxon>Gunneridae</taxon>
        <taxon>Pentapetalae</taxon>
        <taxon>asterids</taxon>
        <taxon>lamiids</taxon>
        <taxon>Lamiales</taxon>
        <taxon>Oleaceae</taxon>
        <taxon>Oleeae</taxon>
        <taxon>Olea</taxon>
    </lineage>
</organism>
<dbReference type="PROSITE" id="PS51126">
    <property type="entry name" value="DILUTE"/>
    <property type="match status" value="1"/>
</dbReference>
<dbReference type="InterPro" id="IPR052072">
    <property type="entry name" value="Vascular_dev_regulator"/>
</dbReference>
<keyword evidence="3" id="KW-1185">Reference proteome</keyword>
<evidence type="ECO:0000259" key="1">
    <source>
        <dbReference type="PROSITE" id="PS51126"/>
    </source>
</evidence>
<comment type="caution">
    <text evidence="2">The sequence shown here is derived from an EMBL/GenBank/DDBJ whole genome shotgun (WGS) entry which is preliminary data.</text>
</comment>
<evidence type="ECO:0000313" key="3">
    <source>
        <dbReference type="Proteomes" id="UP000594638"/>
    </source>
</evidence>
<gene>
    <name evidence="2" type="ORF">OLEA9_A023787</name>
</gene>
<dbReference type="SMART" id="SM01132">
    <property type="entry name" value="DIL"/>
    <property type="match status" value="1"/>
</dbReference>
<dbReference type="Gramene" id="OE9A023787T1">
    <property type="protein sequence ID" value="OE9A023787C1"/>
    <property type="gene ID" value="OE9A023787"/>
</dbReference>
<proteinExistence type="predicted"/>
<reference evidence="2 3" key="1">
    <citation type="submission" date="2019-12" db="EMBL/GenBank/DDBJ databases">
        <authorList>
            <person name="Alioto T."/>
            <person name="Alioto T."/>
            <person name="Gomez Garrido J."/>
        </authorList>
    </citation>
    <scope>NUCLEOTIDE SEQUENCE [LARGE SCALE GENOMIC DNA]</scope>
</reference>
<dbReference type="Proteomes" id="UP000594638">
    <property type="component" value="Unassembled WGS sequence"/>
</dbReference>
<feature type="domain" description="Dilute" evidence="1">
    <location>
        <begin position="38"/>
        <end position="237"/>
    </location>
</feature>
<accession>A0A8S0UHH0</accession>
<dbReference type="InterPro" id="IPR002710">
    <property type="entry name" value="Dilute_dom"/>
</dbReference>
<evidence type="ECO:0000313" key="2">
    <source>
        <dbReference type="EMBL" id="CAA3019629.1"/>
    </source>
</evidence>
<protein>
    <submittedName>
        <fullName evidence="2">Myosin-11</fullName>
    </submittedName>
</protein>
<name>A0A8S0UHH0_OLEEU</name>
<dbReference type="Pfam" id="PF01843">
    <property type="entry name" value="DIL"/>
    <property type="match status" value="1"/>
</dbReference>
<dbReference type="PANTHER" id="PTHR16027:SF6">
    <property type="entry name" value="DILUTE DOMAIN-CONTAINING PROTEIN"/>
    <property type="match status" value="1"/>
</dbReference>
<dbReference type="PANTHER" id="PTHR16027">
    <property type="entry name" value="DILUTE DOMAIN-CONTAINING PROTEIN YPR089W"/>
    <property type="match status" value="1"/>
</dbReference>
<dbReference type="AlphaFoldDB" id="A0A8S0UHH0"/>
<sequence>MCCTAFRLSKGRPVAACIIYKCLQQWHSFEAERTSIFDRIIQTIGVVIELEELHATLAVTISHSIWENDSVADGICGEYIWNDPYIFWGYAFSRHNIQVPPFLVRKVFTQIFSFVDVQLFNSLLLRRQCCSFSNSEYIKAGLAELEYWCYKAAEEVPLRMSSSIQEKQLDFWCSVFNSSTESSQCTGMTNTAHTAYPKIYGSEALDNKLFLTRWEDQTNHHKLEKFCSSKFSFEKAR</sequence>